<accession>A0A1H6P5S8</accession>
<gene>
    <name evidence="2" type="ORF">SAMN05216581_4210</name>
</gene>
<reference evidence="2 3" key="1">
    <citation type="submission" date="2016-10" db="EMBL/GenBank/DDBJ databases">
        <authorList>
            <person name="de Groot N.N."/>
        </authorList>
    </citation>
    <scope>NUCLEOTIDE SEQUENCE [LARGE SCALE GENOMIC DNA]</scope>
    <source>
        <strain evidence="2 3">LMG 2158</strain>
    </source>
</reference>
<evidence type="ECO:0000313" key="2">
    <source>
        <dbReference type="EMBL" id="SEI20387.1"/>
    </source>
</evidence>
<evidence type="ECO:0000256" key="1">
    <source>
        <dbReference type="SAM" id="MobiDB-lite"/>
    </source>
</evidence>
<dbReference type="RefSeq" id="WP_019362405.1">
    <property type="nucleotide sequence ID" value="NZ_LT629972.1"/>
</dbReference>
<dbReference type="EMBL" id="LT629972">
    <property type="protein sequence ID" value="SEI20387.1"/>
    <property type="molecule type" value="Genomic_DNA"/>
</dbReference>
<feature type="region of interest" description="Disordered" evidence="1">
    <location>
        <begin position="29"/>
        <end position="51"/>
    </location>
</feature>
<dbReference type="OrthoDB" id="9947000at2"/>
<dbReference type="AlphaFoldDB" id="A0A1H6P5S8"/>
<evidence type="ECO:0000313" key="3">
    <source>
        <dbReference type="Proteomes" id="UP000182272"/>
    </source>
</evidence>
<organism evidence="2 3">
    <name type="scientific">Pseudomonas asplenii</name>
    <dbReference type="NCBI Taxonomy" id="53407"/>
    <lineage>
        <taxon>Bacteria</taxon>
        <taxon>Pseudomonadati</taxon>
        <taxon>Pseudomonadota</taxon>
        <taxon>Gammaproteobacteria</taxon>
        <taxon>Pseudomonadales</taxon>
        <taxon>Pseudomonadaceae</taxon>
        <taxon>Pseudomonas</taxon>
    </lineage>
</organism>
<proteinExistence type="predicted"/>
<protein>
    <submittedName>
        <fullName evidence="2">Uncharacterized protein</fullName>
    </submittedName>
</protein>
<sequence length="138" mass="14621">MVKKITPGPLPYRASSSEEKADYLRKVMHDSLAQIESDPPPQPSPTPLDTLSHTAFRTVGAAPPSVDSLFAVQAGVTAQVALTQVSQLLKSAELNADELCPRLDGFERDLLLGLIHSITLSRTVVDALLDGSTVTAGS</sequence>
<name>A0A1H6P5S8_9PSED</name>
<dbReference type="Pfam" id="PF19619">
    <property type="entry name" value="DUF6124"/>
    <property type="match status" value="1"/>
</dbReference>
<dbReference type="Proteomes" id="UP000182272">
    <property type="component" value="Chromosome I"/>
</dbReference>